<feature type="compositionally biased region" description="Low complexity" evidence="1">
    <location>
        <begin position="61"/>
        <end position="79"/>
    </location>
</feature>
<feature type="compositionally biased region" description="Low complexity" evidence="1">
    <location>
        <begin position="209"/>
        <end position="220"/>
    </location>
</feature>
<proteinExistence type="predicted"/>
<dbReference type="InterPro" id="IPR001830">
    <property type="entry name" value="Glyco_trans_20"/>
</dbReference>
<feature type="compositionally biased region" description="Pro residues" evidence="1">
    <location>
        <begin position="80"/>
        <end position="101"/>
    </location>
</feature>
<dbReference type="Gene3D" id="3.40.50.2000">
    <property type="entry name" value="Glycogen Phosphorylase B"/>
    <property type="match status" value="1"/>
</dbReference>
<feature type="non-terminal residue" evidence="2">
    <location>
        <position position="1"/>
    </location>
</feature>
<dbReference type="Pfam" id="PF00982">
    <property type="entry name" value="Glyco_transf_20"/>
    <property type="match status" value="1"/>
</dbReference>
<dbReference type="PANTHER" id="PTHR10788">
    <property type="entry name" value="TREHALOSE-6-PHOSPHATE SYNTHASE"/>
    <property type="match status" value="1"/>
</dbReference>
<dbReference type="AlphaFoldDB" id="A0A2C6KE28"/>
<reference evidence="2 3" key="1">
    <citation type="journal article" date="2017" name="Int. J. Parasitol.">
        <title>The genome of the protozoan parasite Cystoisospora suis and a reverse vaccinology approach to identify vaccine candidates.</title>
        <authorList>
            <person name="Palmieri N."/>
            <person name="Shrestha A."/>
            <person name="Ruttkowski B."/>
            <person name="Beck T."/>
            <person name="Vogl C."/>
            <person name="Tomley F."/>
            <person name="Blake D.P."/>
            <person name="Joachim A."/>
        </authorList>
    </citation>
    <scope>NUCLEOTIDE SEQUENCE [LARGE SCALE GENOMIC DNA]</scope>
    <source>
        <strain evidence="2 3">Wien I</strain>
    </source>
</reference>
<feature type="compositionally biased region" description="Polar residues" evidence="1">
    <location>
        <begin position="233"/>
        <end position="242"/>
    </location>
</feature>
<evidence type="ECO:0000313" key="3">
    <source>
        <dbReference type="Proteomes" id="UP000221165"/>
    </source>
</evidence>
<sequence>VSVTAADKEETEARNRVLAIQEEEPAIDENDTLVVLALDLPLRVVRVSGAPAASSPDQAFPSSVSSSLYGSGCVSTSSSPSPPPPPVSLSPSSPSPSPPPGEFFSPASPFSLREGCVGPSLISSSSHAAASGYINQPQTAAEAEVGRGGDLSPEAGGGASTGDPEVCRESQGLDAGSILPISSTRQHPQEDQQHSPAGGRVSSSPNTRPSPSGAACPSSSDGQASDAVDKNTKSGGCSTFSSSEEGGGVGRFLFGEGSHEAPRGSPVLGFSTYSPSAAISSYRSGANAAHSPPPLRSSRGTFEVRPSKSALLPSLYQLRNKTRLPVRFIGWPGVEVDDELEQQELIDFLRPYDCVPIFPEKTQFHQYQVFCHMFLWPLFHNVVILDSKTQVPFDTELWSCYQAVNKLWADAVLRHAHESDMIWVHDYHLLLAPMHIARKVRKANVGFFLHIPFPSSEIFRCLPCRED</sequence>
<dbReference type="GO" id="GO:0005829">
    <property type="term" value="C:cytosol"/>
    <property type="evidence" value="ECO:0007669"/>
    <property type="project" value="TreeGrafter"/>
</dbReference>
<dbReference type="OrthoDB" id="755951at2759"/>
<dbReference type="EMBL" id="MIGC01011207">
    <property type="protein sequence ID" value="PHJ14802.1"/>
    <property type="molecule type" value="Genomic_DNA"/>
</dbReference>
<feature type="region of interest" description="Disordered" evidence="1">
    <location>
        <begin position="51"/>
        <end position="110"/>
    </location>
</feature>
<comment type="caution">
    <text evidence="2">The sequence shown here is derived from an EMBL/GenBank/DDBJ whole genome shotgun (WGS) entry which is preliminary data.</text>
</comment>
<dbReference type="GO" id="GO:0003825">
    <property type="term" value="F:alpha,alpha-trehalose-phosphate synthase (UDP-forming) activity"/>
    <property type="evidence" value="ECO:0007669"/>
    <property type="project" value="TreeGrafter"/>
</dbReference>
<feature type="non-terminal residue" evidence="2">
    <location>
        <position position="467"/>
    </location>
</feature>
<dbReference type="VEuPathDB" id="ToxoDB:CSUI_011388"/>
<evidence type="ECO:0000256" key="1">
    <source>
        <dbReference type="SAM" id="MobiDB-lite"/>
    </source>
</evidence>
<gene>
    <name evidence="2" type="ORF">CSUI_011388</name>
</gene>
<dbReference type="GeneID" id="94434698"/>
<dbReference type="GO" id="GO:0005992">
    <property type="term" value="P:trehalose biosynthetic process"/>
    <property type="evidence" value="ECO:0007669"/>
    <property type="project" value="InterPro"/>
</dbReference>
<accession>A0A2C6KE28</accession>
<name>A0A2C6KE28_9APIC</name>
<evidence type="ECO:0000313" key="2">
    <source>
        <dbReference type="EMBL" id="PHJ14802.1"/>
    </source>
</evidence>
<dbReference type="SUPFAM" id="SSF53756">
    <property type="entry name" value="UDP-Glycosyltransferase/glycogen phosphorylase"/>
    <property type="match status" value="1"/>
</dbReference>
<protein>
    <submittedName>
        <fullName evidence="2">Trehalose</fullName>
    </submittedName>
</protein>
<dbReference type="RefSeq" id="XP_067916537.1">
    <property type="nucleotide sequence ID" value="XM_068071487.1"/>
</dbReference>
<dbReference type="GO" id="GO:0004805">
    <property type="term" value="F:trehalose-phosphatase activity"/>
    <property type="evidence" value="ECO:0007669"/>
    <property type="project" value="TreeGrafter"/>
</dbReference>
<feature type="region of interest" description="Disordered" evidence="1">
    <location>
        <begin position="133"/>
        <end position="242"/>
    </location>
</feature>
<dbReference type="Proteomes" id="UP000221165">
    <property type="component" value="Unassembled WGS sequence"/>
</dbReference>
<dbReference type="PANTHER" id="PTHR10788:SF106">
    <property type="entry name" value="BCDNA.GH08860"/>
    <property type="match status" value="1"/>
</dbReference>
<organism evidence="2 3">
    <name type="scientific">Cystoisospora suis</name>
    <dbReference type="NCBI Taxonomy" id="483139"/>
    <lineage>
        <taxon>Eukaryota</taxon>
        <taxon>Sar</taxon>
        <taxon>Alveolata</taxon>
        <taxon>Apicomplexa</taxon>
        <taxon>Conoidasida</taxon>
        <taxon>Coccidia</taxon>
        <taxon>Eucoccidiorida</taxon>
        <taxon>Eimeriorina</taxon>
        <taxon>Sarcocystidae</taxon>
        <taxon>Cystoisospora</taxon>
    </lineage>
</organism>
<keyword evidence="3" id="KW-1185">Reference proteome</keyword>